<name>A0A843YFU2_9RHOB</name>
<evidence type="ECO:0000256" key="3">
    <source>
        <dbReference type="ARBA" id="ARBA00022827"/>
    </source>
</evidence>
<feature type="domain" description="RsdA/BaiN/AoA(So)-like insert" evidence="5">
    <location>
        <begin position="193"/>
        <end position="334"/>
    </location>
</feature>
<dbReference type="Gene3D" id="3.50.50.60">
    <property type="entry name" value="FAD/NAD(P)-binding domain"/>
    <property type="match status" value="1"/>
</dbReference>
<protein>
    <submittedName>
        <fullName evidence="6">TIGR03862 family flavoprotein</fullName>
    </submittedName>
</protein>
<gene>
    <name evidence="6" type="ORF">GFB49_06740</name>
</gene>
<dbReference type="Gene3D" id="2.40.30.10">
    <property type="entry name" value="Translation factors"/>
    <property type="match status" value="1"/>
</dbReference>
<dbReference type="InterPro" id="IPR036188">
    <property type="entry name" value="FAD/NAD-bd_sf"/>
</dbReference>
<evidence type="ECO:0000259" key="4">
    <source>
        <dbReference type="Pfam" id="PF03486"/>
    </source>
</evidence>
<dbReference type="PRINTS" id="PR00469">
    <property type="entry name" value="PNDRDTASEII"/>
</dbReference>
<dbReference type="InterPro" id="IPR057661">
    <property type="entry name" value="RsdA/BaiN/AoA(So)_Rossmann"/>
</dbReference>
<dbReference type="SUPFAM" id="SSF51905">
    <property type="entry name" value="FAD/NAD(P)-binding domain"/>
    <property type="match status" value="1"/>
</dbReference>
<sequence>MEQHWDTAVIGAGPAGLMAAEVIARAGYRVLLLDAKPSVARKFLMAGKSGLNLTKAEPLEELLPHYGAAQDWLTPMLTQVDADWVQRWATDLGQELFVGSTRRVFPKAMKASPLLRAWLERLDALGVERRVRYRWTGWQGDALRFEKPDGAHLITAKTTVLALGGGSWARLGSDGVWAETLGADGVAISPFAPANAALSLSWSDFMAPHFGAALKSVRWQAGDLSSRGEAVLSARGLEGGGLYGLTPALRTGAALHVDLVPDRTSEVLAKTLPKDPKKARFAQWLKKTLRLPAVKVALVNEMITDRSPPMTDWIDLVKQLPLTGWQLRPLDEAISTAGGVQRAAVNGDLMLEARPGTFCAGEMLDWEAPTGGYLLTACFATGRRAGEGVLRYLSNGNSR</sequence>
<dbReference type="PANTHER" id="PTHR42887:SF1">
    <property type="entry name" value="BLR3961 PROTEIN"/>
    <property type="match status" value="1"/>
</dbReference>
<proteinExistence type="predicted"/>
<evidence type="ECO:0000256" key="2">
    <source>
        <dbReference type="ARBA" id="ARBA00022630"/>
    </source>
</evidence>
<accession>A0A843YFU2</accession>
<dbReference type="InterPro" id="IPR004792">
    <property type="entry name" value="BaiN-like"/>
</dbReference>
<evidence type="ECO:0000259" key="5">
    <source>
        <dbReference type="Pfam" id="PF22780"/>
    </source>
</evidence>
<evidence type="ECO:0000313" key="6">
    <source>
        <dbReference type="EMBL" id="MQQ08143.1"/>
    </source>
</evidence>
<comment type="caution">
    <text evidence="6">The sequence shown here is derived from an EMBL/GenBank/DDBJ whole genome shotgun (WGS) entry which is preliminary data.</text>
</comment>
<keyword evidence="3" id="KW-0274">FAD</keyword>
<dbReference type="NCBIfam" id="TIGR03862">
    <property type="entry name" value="flavo_PP4765"/>
    <property type="match status" value="1"/>
</dbReference>
<comment type="cofactor">
    <cofactor evidence="1">
        <name>FAD</name>
        <dbReference type="ChEBI" id="CHEBI:57692"/>
    </cofactor>
</comment>
<dbReference type="InterPro" id="IPR055178">
    <property type="entry name" value="RsdA/BaiN/AoA(So)-like_dom"/>
</dbReference>
<dbReference type="Pfam" id="PF22780">
    <property type="entry name" value="HI0933_like_1st"/>
    <property type="match status" value="1"/>
</dbReference>
<dbReference type="InterPro" id="IPR023166">
    <property type="entry name" value="BaiN-like_dom_sf"/>
</dbReference>
<dbReference type="Gene3D" id="1.10.8.260">
    <property type="entry name" value="HI0933 insert domain-like"/>
    <property type="match status" value="1"/>
</dbReference>
<evidence type="ECO:0000256" key="1">
    <source>
        <dbReference type="ARBA" id="ARBA00001974"/>
    </source>
</evidence>
<dbReference type="NCBIfam" id="TIGR00275">
    <property type="entry name" value="aminoacetone oxidase family FAD-binding enzyme"/>
    <property type="match status" value="1"/>
</dbReference>
<dbReference type="InterPro" id="IPR022460">
    <property type="entry name" value="Flavoprotein_PP4765"/>
</dbReference>
<evidence type="ECO:0000313" key="7">
    <source>
        <dbReference type="Proteomes" id="UP000444174"/>
    </source>
</evidence>
<keyword evidence="7" id="KW-1185">Reference proteome</keyword>
<keyword evidence="2" id="KW-0285">Flavoprotein</keyword>
<dbReference type="SUPFAM" id="SSF160996">
    <property type="entry name" value="HI0933 insert domain-like"/>
    <property type="match status" value="1"/>
</dbReference>
<dbReference type="RefSeq" id="WP_153215100.1">
    <property type="nucleotide sequence ID" value="NZ_WIBF01000003.1"/>
</dbReference>
<dbReference type="Pfam" id="PF03486">
    <property type="entry name" value="HI0933_like"/>
    <property type="match status" value="1"/>
</dbReference>
<dbReference type="EMBL" id="WIBF01000003">
    <property type="protein sequence ID" value="MQQ08143.1"/>
    <property type="molecule type" value="Genomic_DNA"/>
</dbReference>
<dbReference type="PANTHER" id="PTHR42887">
    <property type="entry name" value="OS12G0638800 PROTEIN"/>
    <property type="match status" value="1"/>
</dbReference>
<dbReference type="Proteomes" id="UP000444174">
    <property type="component" value="Unassembled WGS sequence"/>
</dbReference>
<reference evidence="6 7" key="1">
    <citation type="submission" date="2019-10" db="EMBL/GenBank/DDBJ databases">
        <title>Epibacterium sp. nov., isolated from seawater.</title>
        <authorList>
            <person name="Zhang X."/>
            <person name="Li N."/>
        </authorList>
    </citation>
    <scope>NUCLEOTIDE SEQUENCE [LARGE SCALE GENOMIC DNA]</scope>
    <source>
        <strain evidence="6 7">SM1979</strain>
    </source>
</reference>
<feature type="domain" description="RsdA/BaiN/AoA(So)-like Rossmann fold-like" evidence="4">
    <location>
        <begin position="6"/>
        <end position="387"/>
    </location>
</feature>
<organism evidence="6 7">
    <name type="scientific">Tritonibacter litoralis</name>
    <dbReference type="NCBI Taxonomy" id="2662264"/>
    <lineage>
        <taxon>Bacteria</taxon>
        <taxon>Pseudomonadati</taxon>
        <taxon>Pseudomonadota</taxon>
        <taxon>Alphaproteobacteria</taxon>
        <taxon>Rhodobacterales</taxon>
        <taxon>Paracoccaceae</taxon>
        <taxon>Tritonibacter</taxon>
    </lineage>
</organism>
<dbReference type="AlphaFoldDB" id="A0A843YFU2"/>